<reference evidence="3" key="1">
    <citation type="journal article" date="2009" name="Plant Mol. Biol.">
        <title>Insights into corn genes derived from large-scale cDNA sequencing.</title>
        <authorList>
            <person name="Alexandrov N.N."/>
            <person name="Brover V.V."/>
            <person name="Freidin S."/>
            <person name="Troukhan M.E."/>
            <person name="Tatarinova T.V."/>
            <person name="Zhang H."/>
            <person name="Swaller T.J."/>
            <person name="Lu Y.P."/>
            <person name="Bouck J."/>
            <person name="Flavell R.B."/>
            <person name="Feldmann K.A."/>
        </authorList>
    </citation>
    <scope>NUCLEOTIDE SEQUENCE</scope>
</reference>
<dbReference type="Gramene" id="Zm00001eb305630_T001">
    <property type="protein sequence ID" value="Zm00001eb305630_P001"/>
    <property type="gene ID" value="Zm00001eb305630"/>
</dbReference>
<proteinExistence type="evidence at protein level"/>
<organism evidence="3">
    <name type="scientific">Zea mays</name>
    <name type="common">Maize</name>
    <dbReference type="NCBI Taxonomy" id="4577"/>
    <lineage>
        <taxon>Eukaryota</taxon>
        <taxon>Viridiplantae</taxon>
        <taxon>Streptophyta</taxon>
        <taxon>Embryophyta</taxon>
        <taxon>Tracheophyta</taxon>
        <taxon>Spermatophyta</taxon>
        <taxon>Magnoliopsida</taxon>
        <taxon>Liliopsida</taxon>
        <taxon>Poales</taxon>
        <taxon>Poaceae</taxon>
        <taxon>PACMAD clade</taxon>
        <taxon>Panicoideae</taxon>
        <taxon>Andropogonodae</taxon>
        <taxon>Andropogoneae</taxon>
        <taxon>Tripsacinae</taxon>
        <taxon>Zea</taxon>
    </lineage>
</organism>
<evidence type="ECO:0000313" key="3">
    <source>
        <dbReference type="EMBL" id="ACG39724.1"/>
    </source>
</evidence>
<protein>
    <submittedName>
        <fullName evidence="3 5">Uncharacterized protein</fullName>
    </submittedName>
</protein>
<dbReference type="Proteomes" id="UP000007305">
    <property type="component" value="Chromosome 7"/>
</dbReference>
<dbReference type="EnsemblPlants" id="Zm00001eb305630_T001">
    <property type="protein sequence ID" value="Zm00001eb305630_P001"/>
    <property type="gene ID" value="Zm00001eb305630"/>
</dbReference>
<keyword evidence="6" id="KW-1185">Reference proteome</keyword>
<evidence type="ECO:0000313" key="4">
    <source>
        <dbReference type="EMBL" id="ONM52944.1"/>
    </source>
</evidence>
<name>B6TRJ1_MAIZE</name>
<sequence>MRSLASRVVCFCMISSLFISAFAASRQPAIFQSDYADDPSPAPTPHRPHAAPIPPGDSRIWMNSHDGGTSTLPRDAATPSASR</sequence>
<evidence type="ECO:0000256" key="1">
    <source>
        <dbReference type="SAM" id="MobiDB-lite"/>
    </source>
</evidence>
<keyword evidence="7" id="KW-1267">Proteomics identification</keyword>
<dbReference type="EMBL" id="EU967606">
    <property type="protein sequence ID" value="ACG39724.1"/>
    <property type="molecule type" value="mRNA"/>
</dbReference>
<reference evidence="5" key="4">
    <citation type="submission" date="2021-05" db="UniProtKB">
        <authorList>
            <consortium name="EnsemblPlants"/>
        </authorList>
    </citation>
    <scope>IDENTIFICATION</scope>
    <source>
        <strain evidence="5">cv. B73</strain>
    </source>
</reference>
<keyword evidence="2" id="KW-0732">Signal</keyword>
<accession>B6TRJ1</accession>
<reference evidence="4 6" key="2">
    <citation type="submission" date="2015-12" db="EMBL/GenBank/DDBJ databases">
        <title>Update maize B73 reference genome by single molecule sequencing technologies.</title>
        <authorList>
            <consortium name="Maize Genome Sequencing Project"/>
            <person name="Ware D."/>
        </authorList>
    </citation>
    <scope>NUCLEOTIDE SEQUENCE [LARGE SCALE GENOMIC DNA]</scope>
    <source>
        <strain evidence="6">cv. B73</strain>
        <tissue evidence="4">Seedling</tissue>
    </source>
</reference>
<evidence type="ECO:0000313" key="6">
    <source>
        <dbReference type="Proteomes" id="UP000007305"/>
    </source>
</evidence>
<feature type="region of interest" description="Disordered" evidence="1">
    <location>
        <begin position="33"/>
        <end position="83"/>
    </location>
</feature>
<dbReference type="HOGENOM" id="CLU_2545990_0_0_1"/>
<dbReference type="PaxDb" id="4577-GRMZM2G128832_P01"/>
<dbReference type="EMBL" id="CM007650">
    <property type="protein sequence ID" value="ONM52944.1"/>
    <property type="molecule type" value="Genomic_DNA"/>
</dbReference>
<reference evidence="5" key="3">
    <citation type="submission" date="2019-07" db="EMBL/GenBank/DDBJ databases">
        <authorList>
            <person name="Seetharam A."/>
            <person name="Woodhouse M."/>
            <person name="Cannon E."/>
        </authorList>
    </citation>
    <scope>NUCLEOTIDE SEQUENCE [LARGE SCALE GENOMIC DNA]</scope>
    <source>
        <strain evidence="5">cv. B73</strain>
    </source>
</reference>
<gene>
    <name evidence="4" type="ORF">ZEAMMB73_Zm00001d019453</name>
</gene>
<evidence type="ECO:0007829" key="7">
    <source>
        <dbReference type="PeptideAtlas" id="B6TRJ1"/>
    </source>
</evidence>
<feature type="chain" id="PRO_5010825519" evidence="2">
    <location>
        <begin position="24"/>
        <end position="83"/>
    </location>
</feature>
<dbReference type="AlphaFoldDB" id="B6TRJ1"/>
<evidence type="ECO:0000256" key="2">
    <source>
        <dbReference type="SAM" id="SignalP"/>
    </source>
</evidence>
<evidence type="ECO:0000313" key="5">
    <source>
        <dbReference type="EnsemblPlants" id="Zm00001eb305630_P001"/>
    </source>
</evidence>
<feature type="compositionally biased region" description="Pro residues" evidence="1">
    <location>
        <begin position="40"/>
        <end position="55"/>
    </location>
</feature>
<dbReference type="IntAct" id="B6TRJ1">
    <property type="interactions" value="2"/>
</dbReference>
<feature type="signal peptide" evidence="2">
    <location>
        <begin position="1"/>
        <end position="23"/>
    </location>
</feature>